<feature type="compositionally biased region" description="Polar residues" evidence="3">
    <location>
        <begin position="74"/>
        <end position="105"/>
    </location>
</feature>
<dbReference type="GO" id="GO:0000981">
    <property type="term" value="F:DNA-binding transcription factor activity, RNA polymerase II-specific"/>
    <property type="evidence" value="ECO:0007669"/>
    <property type="project" value="InterPro"/>
</dbReference>
<dbReference type="Proteomes" id="UP000813385">
    <property type="component" value="Unassembled WGS sequence"/>
</dbReference>
<comment type="caution">
    <text evidence="5">The sequence shown here is derived from an EMBL/GenBank/DDBJ whole genome shotgun (WGS) entry which is preliminary data.</text>
</comment>
<feature type="compositionally biased region" description="Polar residues" evidence="3">
    <location>
        <begin position="8"/>
        <end position="17"/>
    </location>
</feature>
<dbReference type="GO" id="GO:0003677">
    <property type="term" value="F:DNA binding"/>
    <property type="evidence" value="ECO:0007669"/>
    <property type="project" value="InterPro"/>
</dbReference>
<dbReference type="PROSITE" id="PS00463">
    <property type="entry name" value="ZN2_CY6_FUNGAL_1"/>
    <property type="match status" value="1"/>
</dbReference>
<protein>
    <submittedName>
        <fullName evidence="5">Fungal-specific transcription factor domain-containing protein</fullName>
    </submittedName>
</protein>
<dbReference type="InterPro" id="IPR050987">
    <property type="entry name" value="AtrR-like"/>
</dbReference>
<dbReference type="InterPro" id="IPR007219">
    <property type="entry name" value="XnlR_reg_dom"/>
</dbReference>
<dbReference type="SUPFAM" id="SSF57701">
    <property type="entry name" value="Zn2/Cys6 DNA-binding domain"/>
    <property type="match status" value="1"/>
</dbReference>
<feature type="region of interest" description="Disordered" evidence="3">
    <location>
        <begin position="1"/>
        <end position="22"/>
    </location>
</feature>
<dbReference type="InterPro" id="IPR036864">
    <property type="entry name" value="Zn2-C6_fun-type_DNA-bd_sf"/>
</dbReference>
<evidence type="ECO:0000256" key="1">
    <source>
        <dbReference type="ARBA" id="ARBA00022723"/>
    </source>
</evidence>
<evidence type="ECO:0000259" key="4">
    <source>
        <dbReference type="PROSITE" id="PS50048"/>
    </source>
</evidence>
<dbReference type="AlphaFoldDB" id="A0A8K0X2V3"/>
<dbReference type="PANTHER" id="PTHR46910">
    <property type="entry name" value="TRANSCRIPTION FACTOR PDR1"/>
    <property type="match status" value="1"/>
</dbReference>
<gene>
    <name evidence="5" type="ORF">B0T11DRAFT_109123</name>
</gene>
<evidence type="ECO:0000256" key="2">
    <source>
        <dbReference type="ARBA" id="ARBA00023242"/>
    </source>
</evidence>
<dbReference type="InterPro" id="IPR001138">
    <property type="entry name" value="Zn2Cys6_DnaBD"/>
</dbReference>
<evidence type="ECO:0000313" key="5">
    <source>
        <dbReference type="EMBL" id="KAH7358835.1"/>
    </source>
</evidence>
<keyword evidence="6" id="KW-1185">Reference proteome</keyword>
<accession>A0A8K0X2V3</accession>
<feature type="domain" description="Zn(2)-C6 fungal-type" evidence="4">
    <location>
        <begin position="20"/>
        <end position="50"/>
    </location>
</feature>
<dbReference type="CDD" id="cd12148">
    <property type="entry name" value="fungal_TF_MHR"/>
    <property type="match status" value="1"/>
</dbReference>
<evidence type="ECO:0000313" key="6">
    <source>
        <dbReference type="Proteomes" id="UP000813385"/>
    </source>
</evidence>
<dbReference type="SMART" id="SM00066">
    <property type="entry name" value="GAL4"/>
    <property type="match status" value="1"/>
</dbReference>
<dbReference type="EMBL" id="JAGPXD010000004">
    <property type="protein sequence ID" value="KAH7358835.1"/>
    <property type="molecule type" value="Genomic_DNA"/>
</dbReference>
<dbReference type="Gene3D" id="4.10.240.10">
    <property type="entry name" value="Zn(2)-C6 fungal-type DNA-binding domain"/>
    <property type="match status" value="1"/>
</dbReference>
<dbReference type="CDD" id="cd00067">
    <property type="entry name" value="GAL4"/>
    <property type="match status" value="1"/>
</dbReference>
<name>A0A8K0X2V3_9PEZI</name>
<proteinExistence type="predicted"/>
<dbReference type="PANTHER" id="PTHR46910:SF12">
    <property type="entry name" value="REGULATORY PROTEIN CAT8"/>
    <property type="match status" value="1"/>
</dbReference>
<keyword evidence="2" id="KW-0539">Nucleus</keyword>
<reference evidence="5" key="1">
    <citation type="journal article" date="2021" name="Nat. Commun.">
        <title>Genetic determinants of endophytism in the Arabidopsis root mycobiome.</title>
        <authorList>
            <person name="Mesny F."/>
            <person name="Miyauchi S."/>
            <person name="Thiergart T."/>
            <person name="Pickel B."/>
            <person name="Atanasova L."/>
            <person name="Karlsson M."/>
            <person name="Huettel B."/>
            <person name="Barry K.W."/>
            <person name="Haridas S."/>
            <person name="Chen C."/>
            <person name="Bauer D."/>
            <person name="Andreopoulos W."/>
            <person name="Pangilinan J."/>
            <person name="LaButti K."/>
            <person name="Riley R."/>
            <person name="Lipzen A."/>
            <person name="Clum A."/>
            <person name="Drula E."/>
            <person name="Henrissat B."/>
            <person name="Kohler A."/>
            <person name="Grigoriev I.V."/>
            <person name="Martin F.M."/>
            <person name="Hacquard S."/>
        </authorList>
    </citation>
    <scope>NUCLEOTIDE SEQUENCE</scope>
    <source>
        <strain evidence="5">MPI-CAGE-AT-0016</strain>
    </source>
</reference>
<sequence>MSRASHELQMNPSNPTKGQVCDRCRRRKIRCHGEGDECSPCLAAGIICVRSAKLQRNRKRKSFYEAEGIEQRRTTPSSVHPQTDQHSSASPQTTIPELRPQNGSSAFGPRSAAITHGPLATTDAHPQSIKPVTEPIVGHMGRLVTDDQDVAMFAGSTTGVHFVSQAEQQVQMLRLDAAKFPSSIYSLHLHDLWGFTARRPSDHDMVRAIMAGLPLNAEDVLTAAINRWTPIYPIVHAKTTLDSFRELMNMTIPLNDKSVAVLHQILGLLALGSIGNGGLCDKQHFHFLCLSETHYAASTAILDKVLERPCLQTLQALEIMQVYLQVSSRYTMASHLGGIATRLAQSLGLHRHSQRFRFDPLETELRRRVWWCQYSLDTFSSTYHGLPRLIRNQDVDTDLPTSVDHELLSRSHVAFPLPGEGSQVDAALHLFKISQIIGDALENLYTTTKRRGGVAKITRLQAELDMWTRSLPGASSNTDPWTSSGAGGGTAFEPAAETEFQPETSFEALFLRVVLCVATIQIHRPALSFTSPDPQSTKSLHACTRASGVLISLLASGLGVHDASATSHPTSEGLLLSLLYPSGAHMLWQSGLTLLYFHWKQRLTGIPSNFDETVYSDGELEGTVQRCIRALRHLGDLTSDGQDPSAHRLGQCADVLDMLREKTFPAASEAGRGPDPGAQLPDGWDQVSWNVWDWPMESVLDFTNSMDVAPLDFFSGSPGAHR</sequence>
<dbReference type="PROSITE" id="PS50048">
    <property type="entry name" value="ZN2_CY6_FUNGAL_2"/>
    <property type="match status" value="1"/>
</dbReference>
<dbReference type="GO" id="GO:0008270">
    <property type="term" value="F:zinc ion binding"/>
    <property type="evidence" value="ECO:0007669"/>
    <property type="project" value="InterPro"/>
</dbReference>
<dbReference type="GO" id="GO:0006351">
    <property type="term" value="P:DNA-templated transcription"/>
    <property type="evidence" value="ECO:0007669"/>
    <property type="project" value="InterPro"/>
</dbReference>
<dbReference type="Pfam" id="PF04082">
    <property type="entry name" value="Fungal_trans"/>
    <property type="match status" value="1"/>
</dbReference>
<dbReference type="Pfam" id="PF00172">
    <property type="entry name" value="Zn_clus"/>
    <property type="match status" value="1"/>
</dbReference>
<dbReference type="OrthoDB" id="10001928at2759"/>
<organism evidence="5 6">
    <name type="scientific">Plectosphaerella cucumerina</name>
    <dbReference type="NCBI Taxonomy" id="40658"/>
    <lineage>
        <taxon>Eukaryota</taxon>
        <taxon>Fungi</taxon>
        <taxon>Dikarya</taxon>
        <taxon>Ascomycota</taxon>
        <taxon>Pezizomycotina</taxon>
        <taxon>Sordariomycetes</taxon>
        <taxon>Hypocreomycetidae</taxon>
        <taxon>Glomerellales</taxon>
        <taxon>Plectosphaerellaceae</taxon>
        <taxon>Plectosphaerella</taxon>
    </lineage>
</organism>
<dbReference type="SMART" id="SM00906">
    <property type="entry name" value="Fungal_trans"/>
    <property type="match status" value="1"/>
</dbReference>
<keyword evidence="1" id="KW-0479">Metal-binding</keyword>
<feature type="region of interest" description="Disordered" evidence="3">
    <location>
        <begin position="65"/>
        <end position="129"/>
    </location>
</feature>
<evidence type="ECO:0000256" key="3">
    <source>
        <dbReference type="SAM" id="MobiDB-lite"/>
    </source>
</evidence>